<gene>
    <name evidence="2" type="ORF">A6F49_12280</name>
</gene>
<feature type="transmembrane region" description="Helical" evidence="1">
    <location>
        <begin position="39"/>
        <end position="56"/>
    </location>
</feature>
<dbReference type="Proteomes" id="UP000078292">
    <property type="component" value="Unassembled WGS sequence"/>
</dbReference>
<comment type="caution">
    <text evidence="2">The sequence shown here is derived from an EMBL/GenBank/DDBJ whole genome shotgun (WGS) entry which is preliminary data.</text>
</comment>
<keyword evidence="1" id="KW-0472">Membrane</keyword>
<protein>
    <submittedName>
        <fullName evidence="2">Uncharacterized protein</fullName>
    </submittedName>
</protein>
<feature type="transmembrane region" description="Helical" evidence="1">
    <location>
        <begin position="68"/>
        <end position="93"/>
    </location>
</feature>
<feature type="transmembrane region" description="Helical" evidence="1">
    <location>
        <begin position="12"/>
        <end position="33"/>
    </location>
</feature>
<dbReference type="OrthoDB" id="4965679at2"/>
<reference evidence="2 3" key="1">
    <citation type="submission" date="2016-04" db="EMBL/GenBank/DDBJ databases">
        <title>First whole genome shotgun sequence of the bacterium Enteractinococcus sp. strain UASWS1574.</title>
        <authorList>
            <person name="Crovadore J."/>
            <person name="Chablais R."/>
            <person name="Lefort F."/>
        </authorList>
    </citation>
    <scope>NUCLEOTIDE SEQUENCE [LARGE SCALE GENOMIC DNA]</scope>
    <source>
        <strain evidence="2 3">UASWS1574</strain>
    </source>
</reference>
<organism evidence="2 3">
    <name type="scientific">Enteractinococcus helveticum</name>
    <dbReference type="NCBI Taxonomy" id="1837282"/>
    <lineage>
        <taxon>Bacteria</taxon>
        <taxon>Bacillati</taxon>
        <taxon>Actinomycetota</taxon>
        <taxon>Actinomycetes</taxon>
        <taxon>Micrococcales</taxon>
        <taxon>Micrococcaceae</taxon>
    </lineage>
</organism>
<evidence type="ECO:0000256" key="1">
    <source>
        <dbReference type="SAM" id="Phobius"/>
    </source>
</evidence>
<dbReference type="STRING" id="1837282.A6F49_12280"/>
<evidence type="ECO:0000313" key="3">
    <source>
        <dbReference type="Proteomes" id="UP000078292"/>
    </source>
</evidence>
<evidence type="ECO:0000313" key="2">
    <source>
        <dbReference type="EMBL" id="OAV60166.1"/>
    </source>
</evidence>
<sequence>MSQRQTPTKRRQIANGILWLVAALVATYAGLALPLPYKVIAPVFALAAVVASVRIFRLASRGEHTMLVWLAGTAGLLGALFYGGVATSQIILWEPTATYEHCLAEALTETAYARCDADYMTSLWD</sequence>
<keyword evidence="1" id="KW-1133">Transmembrane helix</keyword>
<keyword evidence="3" id="KW-1185">Reference proteome</keyword>
<proteinExistence type="predicted"/>
<keyword evidence="1" id="KW-0812">Transmembrane</keyword>
<name>A0A1B7LXZ1_9MICC</name>
<accession>A0A1B7LXZ1</accession>
<dbReference type="AlphaFoldDB" id="A0A1B7LXZ1"/>
<dbReference type="EMBL" id="LXEY01000020">
    <property type="protein sequence ID" value="OAV60166.1"/>
    <property type="molecule type" value="Genomic_DNA"/>
</dbReference>
<dbReference type="RefSeq" id="WP_043057488.1">
    <property type="nucleotide sequence ID" value="NZ_LXEY01000020.1"/>
</dbReference>